<name>A0A1B1AFH0_9PROT</name>
<gene>
    <name evidence="1" type="ORF">ATE48_04930</name>
</gene>
<organism evidence="1 2">
    <name type="scientific">Candidatus Viadribacter manganicus</name>
    <dbReference type="NCBI Taxonomy" id="1759059"/>
    <lineage>
        <taxon>Bacteria</taxon>
        <taxon>Pseudomonadati</taxon>
        <taxon>Pseudomonadota</taxon>
        <taxon>Alphaproteobacteria</taxon>
        <taxon>Hyphomonadales</taxon>
        <taxon>Hyphomonadaceae</taxon>
        <taxon>Candidatus Viadribacter</taxon>
    </lineage>
</organism>
<proteinExistence type="predicted"/>
<evidence type="ECO:0000313" key="2">
    <source>
        <dbReference type="Proteomes" id="UP000092498"/>
    </source>
</evidence>
<dbReference type="KEGG" id="cbot:ATE48_04930"/>
<dbReference type="InParanoid" id="A0A1B1AFH0"/>
<dbReference type="EMBL" id="CP013244">
    <property type="protein sequence ID" value="ANP45300.1"/>
    <property type="molecule type" value="Genomic_DNA"/>
</dbReference>
<keyword evidence="2" id="KW-1185">Reference proteome</keyword>
<protein>
    <submittedName>
        <fullName evidence="1">Uncharacterized protein</fullName>
    </submittedName>
</protein>
<dbReference type="Proteomes" id="UP000092498">
    <property type="component" value="Chromosome"/>
</dbReference>
<accession>A0A1B1AFH0</accession>
<reference evidence="1 2" key="1">
    <citation type="submission" date="2015-11" db="EMBL/GenBank/DDBJ databases">
        <title>Whole-Genome Sequence of Candidatus Oderbacter manganicum from the National Park Lower Oder Valley, Germany.</title>
        <authorList>
            <person name="Braun B."/>
            <person name="Liere K."/>
            <person name="Szewzyk U."/>
        </authorList>
    </citation>
    <scope>NUCLEOTIDE SEQUENCE [LARGE SCALE GENOMIC DNA]</scope>
    <source>
        <strain evidence="1 2">OTSz_A_272</strain>
    </source>
</reference>
<sequence>MALVAPVSVANDRAGGDREPMIALLSQGRTGVGGGVWAADIVAVKSNAAIALEQHFSGLMPAVCNI</sequence>
<dbReference type="AlphaFoldDB" id="A0A1B1AFH0"/>
<evidence type="ECO:0000313" key="1">
    <source>
        <dbReference type="EMBL" id="ANP45300.1"/>
    </source>
</evidence>